<feature type="transmembrane region" description="Helical" evidence="7">
    <location>
        <begin position="237"/>
        <end position="256"/>
    </location>
</feature>
<dbReference type="GO" id="GO:0016020">
    <property type="term" value="C:membrane"/>
    <property type="evidence" value="ECO:0007669"/>
    <property type="project" value="UniProtKB-SubCell"/>
</dbReference>
<dbReference type="InterPro" id="IPR013057">
    <property type="entry name" value="AA_transpt_TM"/>
</dbReference>
<evidence type="ECO:0000256" key="5">
    <source>
        <dbReference type="ARBA" id="ARBA00023180"/>
    </source>
</evidence>
<sequence length="590" mass="66166">MVQSIVSDEYSPITGFVFIFNLIVGAGALTIPHAFVQTGLFYGIALLALLAVTSYITATFVVECIAGVHAVDKMEATKSERKDKVAFRGPAYPKERQVALNESLGQEEAVPLLVESKEDRSTYARLDGINYEFDISNKTEMAQLAQRLFNRQGLYAFSACVVVYLYGDLAIYAVAVPKTLREMICPRPSRESVWVCYGSWNSFQVYQMFVLVFAVIFGSFAMGDMQKTKSMQLITTIIRHTSFGLMIVLAIIGIIQHQGRSLTQVLAYEDPTQISTFLGVCIYSFMCHHSIPGLVAPITDKKKVGQVLRGAFLAVFIVYIVLCGTATFRFTPEEIHDVYTLNFLDHHTPRIEAYFLNLFPVFTLSANFPLIAITLRETLITLFQGAVGTPEALLGDCEVNASSRVSRKRYYYGFAALIPPVLIAFFTEDVTLLVGITGAYAGLGIQWIVPTCLVFALRKRLDQSRADDLCMEQCDVETQVPVSAHNPFSSPFHHRAWVYSVLSLSIVFLDVQNSVPILWYSITNGKRLGNQRSVPFFCLEHVHDWLFSLAFHFVFFLLTVPSEILDNLGTIKRIAIYKPDVYIIQRRGIH</sequence>
<feature type="transmembrane region" description="Helical" evidence="7">
    <location>
        <begin position="12"/>
        <end position="35"/>
    </location>
</feature>
<keyword evidence="3 7" id="KW-1133">Transmembrane helix</keyword>
<comment type="similarity">
    <text evidence="6">Belongs to the TMEM104 family.</text>
</comment>
<keyword evidence="5" id="KW-0325">Glycoprotein</keyword>
<keyword evidence="4 7" id="KW-0472">Membrane</keyword>
<feature type="transmembrane region" description="Helical" evidence="7">
    <location>
        <begin position="276"/>
        <end position="298"/>
    </location>
</feature>
<gene>
    <name evidence="9" type="primary">AlNc14C72G4913</name>
    <name evidence="9" type="ORF">ALNC14_056240</name>
</gene>
<dbReference type="PANTHER" id="PTHR16189:SF0">
    <property type="entry name" value="TRANSMEMBRANE PROTEIN 104"/>
    <property type="match status" value="1"/>
</dbReference>
<accession>F0WE52</accession>
<dbReference type="HOGENOM" id="CLU_025541_1_0_1"/>
<name>F0WE52_9STRA</name>
<feature type="transmembrane region" description="Helical" evidence="7">
    <location>
        <begin position="310"/>
        <end position="331"/>
    </location>
</feature>
<proteinExistence type="inferred from homology"/>
<feature type="transmembrane region" description="Helical" evidence="7">
    <location>
        <begin position="542"/>
        <end position="560"/>
    </location>
</feature>
<feature type="transmembrane region" description="Helical" evidence="7">
    <location>
        <begin position="154"/>
        <end position="174"/>
    </location>
</feature>
<evidence type="ECO:0000256" key="4">
    <source>
        <dbReference type="ARBA" id="ARBA00023136"/>
    </source>
</evidence>
<evidence type="ECO:0000256" key="3">
    <source>
        <dbReference type="ARBA" id="ARBA00022989"/>
    </source>
</evidence>
<reference evidence="9" key="1">
    <citation type="journal article" date="2011" name="PLoS Biol.">
        <title>Gene gain and loss during evolution of obligate parasitism in the white rust pathogen of Arabidopsis thaliana.</title>
        <authorList>
            <person name="Kemen E."/>
            <person name="Gardiner A."/>
            <person name="Schultz-Larsen T."/>
            <person name="Kemen A.C."/>
            <person name="Balmuth A.L."/>
            <person name="Robert-Seilaniantz A."/>
            <person name="Bailey K."/>
            <person name="Holub E."/>
            <person name="Studholme D.J."/>
            <person name="Maclean D."/>
            <person name="Jones J.D."/>
        </authorList>
    </citation>
    <scope>NUCLEOTIDE SEQUENCE</scope>
</reference>
<feature type="transmembrane region" description="Helical" evidence="7">
    <location>
        <begin position="433"/>
        <end position="457"/>
    </location>
</feature>
<organism evidence="9">
    <name type="scientific">Albugo laibachii Nc14</name>
    <dbReference type="NCBI Taxonomy" id="890382"/>
    <lineage>
        <taxon>Eukaryota</taxon>
        <taxon>Sar</taxon>
        <taxon>Stramenopiles</taxon>
        <taxon>Oomycota</taxon>
        <taxon>Peronosporomycetes</taxon>
        <taxon>Albuginales</taxon>
        <taxon>Albuginaceae</taxon>
        <taxon>Albugo</taxon>
    </lineage>
</organism>
<dbReference type="EMBL" id="FR824117">
    <property type="protein sequence ID" value="CCA19481.1"/>
    <property type="molecule type" value="Genomic_DNA"/>
</dbReference>
<dbReference type="Pfam" id="PF01490">
    <property type="entry name" value="Aa_trans"/>
    <property type="match status" value="2"/>
</dbReference>
<comment type="subcellular location">
    <subcellularLocation>
        <location evidence="1">Membrane</location>
        <topology evidence="1">Multi-pass membrane protein</topology>
    </subcellularLocation>
</comment>
<feature type="transmembrane region" description="Helical" evidence="7">
    <location>
        <begin position="41"/>
        <end position="71"/>
    </location>
</feature>
<feature type="domain" description="Amino acid transporter transmembrane" evidence="8">
    <location>
        <begin position="142"/>
        <end position="460"/>
    </location>
</feature>
<evidence type="ECO:0000256" key="1">
    <source>
        <dbReference type="ARBA" id="ARBA00004141"/>
    </source>
</evidence>
<dbReference type="PANTHER" id="PTHR16189">
    <property type="entry name" value="TRANSMEMBRANE PROTEIN 104-RELATED"/>
    <property type="match status" value="1"/>
</dbReference>
<feature type="transmembrane region" description="Helical" evidence="7">
    <location>
        <begin position="496"/>
        <end position="522"/>
    </location>
</feature>
<feature type="transmembrane region" description="Helical" evidence="7">
    <location>
        <begin position="410"/>
        <end position="427"/>
    </location>
</feature>
<feature type="domain" description="Amino acid transporter transmembrane" evidence="8">
    <location>
        <begin position="11"/>
        <end position="68"/>
    </location>
</feature>
<evidence type="ECO:0000256" key="2">
    <source>
        <dbReference type="ARBA" id="ARBA00022692"/>
    </source>
</evidence>
<feature type="transmembrane region" description="Helical" evidence="7">
    <location>
        <begin position="205"/>
        <end position="225"/>
    </location>
</feature>
<evidence type="ECO:0000259" key="8">
    <source>
        <dbReference type="Pfam" id="PF01490"/>
    </source>
</evidence>
<dbReference type="AlphaFoldDB" id="F0WE52"/>
<keyword evidence="2 7" id="KW-0812">Transmembrane</keyword>
<evidence type="ECO:0000313" key="9">
    <source>
        <dbReference type="EMBL" id="CCA19481.1"/>
    </source>
</evidence>
<feature type="transmembrane region" description="Helical" evidence="7">
    <location>
        <begin position="351"/>
        <end position="375"/>
    </location>
</feature>
<evidence type="ECO:0000256" key="7">
    <source>
        <dbReference type="SAM" id="Phobius"/>
    </source>
</evidence>
<protein>
    <submittedName>
        <fullName evidence="9">Uncharacterized protein AlNc14C72G4913</fullName>
    </submittedName>
</protein>
<evidence type="ECO:0000256" key="6">
    <source>
        <dbReference type="ARBA" id="ARBA00038166"/>
    </source>
</evidence>
<reference evidence="9" key="2">
    <citation type="submission" date="2011-02" db="EMBL/GenBank/DDBJ databases">
        <authorList>
            <person name="MacLean D."/>
        </authorList>
    </citation>
    <scope>NUCLEOTIDE SEQUENCE</scope>
</reference>